<feature type="domain" description="HTH gntR-type" evidence="5">
    <location>
        <begin position="17"/>
        <end position="84"/>
    </location>
</feature>
<evidence type="ECO:0000256" key="2">
    <source>
        <dbReference type="ARBA" id="ARBA00023125"/>
    </source>
</evidence>
<evidence type="ECO:0000256" key="4">
    <source>
        <dbReference type="SAM" id="Coils"/>
    </source>
</evidence>
<dbReference type="InterPro" id="IPR036388">
    <property type="entry name" value="WH-like_DNA-bd_sf"/>
</dbReference>
<dbReference type="STRING" id="299255.SAMN02745129_4536"/>
<dbReference type="PROSITE" id="PS50949">
    <property type="entry name" value="HTH_GNTR"/>
    <property type="match status" value="1"/>
</dbReference>
<dbReference type="AlphaFoldDB" id="A0A1M5YW15"/>
<evidence type="ECO:0000313" key="7">
    <source>
        <dbReference type="Proteomes" id="UP000184268"/>
    </source>
</evidence>
<dbReference type="Gene3D" id="1.20.120.530">
    <property type="entry name" value="GntR ligand-binding domain-like"/>
    <property type="match status" value="1"/>
</dbReference>
<keyword evidence="3" id="KW-0804">Transcription</keyword>
<evidence type="ECO:0000256" key="3">
    <source>
        <dbReference type="ARBA" id="ARBA00023163"/>
    </source>
</evidence>
<dbReference type="PRINTS" id="PR00035">
    <property type="entry name" value="HTHGNTR"/>
</dbReference>
<dbReference type="InterPro" id="IPR000524">
    <property type="entry name" value="Tscrpt_reg_HTH_GntR"/>
</dbReference>
<dbReference type="PANTHER" id="PTHR43537">
    <property type="entry name" value="TRANSCRIPTIONAL REGULATOR, GNTR FAMILY"/>
    <property type="match status" value="1"/>
</dbReference>
<dbReference type="InterPro" id="IPR036390">
    <property type="entry name" value="WH_DNA-bd_sf"/>
</dbReference>
<keyword evidence="1" id="KW-0805">Transcription regulation</keyword>
<dbReference type="InterPro" id="IPR008920">
    <property type="entry name" value="TF_FadR/GntR_C"/>
</dbReference>
<protein>
    <submittedName>
        <fullName evidence="6">DNA-binding transcriptional regulator, GntR family</fullName>
    </submittedName>
</protein>
<feature type="coiled-coil region" evidence="4">
    <location>
        <begin position="116"/>
        <end position="143"/>
    </location>
</feature>
<dbReference type="InterPro" id="IPR011711">
    <property type="entry name" value="GntR_C"/>
</dbReference>
<dbReference type="Pfam" id="PF07729">
    <property type="entry name" value="FCD"/>
    <property type="match status" value="1"/>
</dbReference>
<sequence>MQQKIYKMRQGSPIVHKTRTQVVVEVLRERILSGDIRAGEPLRQSNLAEELNVSRIPVREALLQLEAEGLVRFEAHKGATATELSITQLEELFELRALIEPGLLARSIPQLTATHLQQAEALLTQLEATLEQEEDAVNSYSELNSQFHLSLYAGAQRPHTLEVVKGLNTNADRYIRLQLLLAGGIPKAEEEHRQLLELCRSGQAEPAAALLKKHIQTAAAGARRLVAKHFADSSKPE</sequence>
<dbReference type="SMART" id="SM00345">
    <property type="entry name" value="HTH_GNTR"/>
    <property type="match status" value="1"/>
</dbReference>
<keyword evidence="7" id="KW-1185">Reference proteome</keyword>
<organism evidence="6 7">
    <name type="scientific">Ferrimonas marina</name>
    <dbReference type="NCBI Taxonomy" id="299255"/>
    <lineage>
        <taxon>Bacteria</taxon>
        <taxon>Pseudomonadati</taxon>
        <taxon>Pseudomonadota</taxon>
        <taxon>Gammaproteobacteria</taxon>
        <taxon>Alteromonadales</taxon>
        <taxon>Ferrimonadaceae</taxon>
        <taxon>Ferrimonas</taxon>
    </lineage>
</organism>
<dbReference type="SMART" id="SM00895">
    <property type="entry name" value="FCD"/>
    <property type="match status" value="1"/>
</dbReference>
<dbReference type="SUPFAM" id="SSF46785">
    <property type="entry name" value="Winged helix' DNA-binding domain"/>
    <property type="match status" value="1"/>
</dbReference>
<keyword evidence="4" id="KW-0175">Coiled coil</keyword>
<evidence type="ECO:0000259" key="5">
    <source>
        <dbReference type="PROSITE" id="PS50949"/>
    </source>
</evidence>
<reference evidence="6 7" key="1">
    <citation type="submission" date="2016-11" db="EMBL/GenBank/DDBJ databases">
        <authorList>
            <person name="Jaros S."/>
            <person name="Januszkiewicz K."/>
            <person name="Wedrychowicz H."/>
        </authorList>
    </citation>
    <scope>NUCLEOTIDE SEQUENCE [LARGE SCALE GENOMIC DNA]</scope>
    <source>
        <strain evidence="6 7">DSM 16917</strain>
    </source>
</reference>
<dbReference type="GO" id="GO:0003700">
    <property type="term" value="F:DNA-binding transcription factor activity"/>
    <property type="evidence" value="ECO:0007669"/>
    <property type="project" value="InterPro"/>
</dbReference>
<dbReference type="GO" id="GO:0003677">
    <property type="term" value="F:DNA binding"/>
    <property type="evidence" value="ECO:0007669"/>
    <property type="project" value="UniProtKB-KW"/>
</dbReference>
<dbReference type="CDD" id="cd07377">
    <property type="entry name" value="WHTH_GntR"/>
    <property type="match status" value="1"/>
</dbReference>
<dbReference type="Gene3D" id="1.10.10.10">
    <property type="entry name" value="Winged helix-like DNA-binding domain superfamily/Winged helix DNA-binding domain"/>
    <property type="match status" value="1"/>
</dbReference>
<proteinExistence type="predicted"/>
<accession>A0A1M5YW15</accession>
<evidence type="ECO:0000313" key="6">
    <source>
        <dbReference type="EMBL" id="SHI16189.1"/>
    </source>
</evidence>
<dbReference type="PANTHER" id="PTHR43537:SF41">
    <property type="entry name" value="TRANSCRIPTIONAL REGULATORY PROTEIN"/>
    <property type="match status" value="1"/>
</dbReference>
<dbReference type="Pfam" id="PF00392">
    <property type="entry name" value="GntR"/>
    <property type="match status" value="1"/>
</dbReference>
<dbReference type="SUPFAM" id="SSF48008">
    <property type="entry name" value="GntR ligand-binding domain-like"/>
    <property type="match status" value="1"/>
</dbReference>
<evidence type="ECO:0000256" key="1">
    <source>
        <dbReference type="ARBA" id="ARBA00023015"/>
    </source>
</evidence>
<name>A0A1M5YW15_9GAMM</name>
<gene>
    <name evidence="6" type="ORF">SAMN02745129_4536</name>
</gene>
<dbReference type="Proteomes" id="UP000184268">
    <property type="component" value="Unassembled WGS sequence"/>
</dbReference>
<keyword evidence="2 6" id="KW-0238">DNA-binding</keyword>
<dbReference type="EMBL" id="FQXG01000008">
    <property type="protein sequence ID" value="SHI16189.1"/>
    <property type="molecule type" value="Genomic_DNA"/>
</dbReference>